<dbReference type="EMBL" id="KE384731">
    <property type="protein sequence ID" value="KJK79154.1"/>
    <property type="molecule type" value="Genomic_DNA"/>
</dbReference>
<evidence type="ECO:0000313" key="7">
    <source>
        <dbReference type="Proteomes" id="UP000054544"/>
    </source>
</evidence>
<dbReference type="PANTHER" id="PTHR32183:SF6">
    <property type="entry name" value="CYSTEINE SULFINATE DESULFINASE_CYSTEINE DESULFURASE AND RELATED ENZYMES"/>
    <property type="match status" value="1"/>
</dbReference>
<sequence length="267" mass="29626">MAASESDPPGRLISHFRSRDSKQQSSGWTELWETDQSDLWDRGKPSPALVDFIESDPEVLSNMGSKKRPKALVPGCGKGYDVVALALHGFDSYGLEISDKGAAVARQYAESELAEPSEYNFHDVKTLSTGHVGDVAIIAGDFFQKGWEPLGQTGFDIIYDYTFLCALHPSLRQAWARRMHELLAPNGVLICLEFPLYKTLTLPGPPWGLKGVYWNLLAMGGDGIIDEPSEEEMNNDGLFERVVYFKPRVSYENGKGTDMFSVWSALP</sequence>
<keyword evidence="3" id="KW-0808">Transferase</keyword>
<name>A0A0D9NYS6_METAN</name>
<feature type="region of interest" description="Disordered" evidence="5">
    <location>
        <begin position="1"/>
        <end position="30"/>
    </location>
</feature>
<keyword evidence="2" id="KW-0489">Methyltransferase</keyword>
<dbReference type="Pfam" id="PF05724">
    <property type="entry name" value="TPMT"/>
    <property type="match status" value="1"/>
</dbReference>
<proteinExistence type="predicted"/>
<evidence type="ECO:0000256" key="5">
    <source>
        <dbReference type="SAM" id="MobiDB-lite"/>
    </source>
</evidence>
<keyword evidence="7" id="KW-1185">Reference proteome</keyword>
<dbReference type="PANTHER" id="PTHR32183">
    <property type="match status" value="1"/>
</dbReference>
<dbReference type="Proteomes" id="UP000054544">
    <property type="component" value="Unassembled WGS sequence"/>
</dbReference>
<dbReference type="InterPro" id="IPR029063">
    <property type="entry name" value="SAM-dependent_MTases_sf"/>
</dbReference>
<dbReference type="Gene3D" id="3.40.50.150">
    <property type="entry name" value="Vaccinia Virus protein VP39"/>
    <property type="match status" value="1"/>
</dbReference>
<keyword evidence="4" id="KW-0949">S-adenosyl-L-methionine</keyword>
<dbReference type="CDD" id="cd02440">
    <property type="entry name" value="AdoMet_MTases"/>
    <property type="match status" value="1"/>
</dbReference>
<evidence type="ECO:0000256" key="3">
    <source>
        <dbReference type="ARBA" id="ARBA00022679"/>
    </source>
</evidence>
<organism evidence="6 7">
    <name type="scientific">Metarhizium anisopliae BRIP 53293</name>
    <dbReference type="NCBI Taxonomy" id="1291518"/>
    <lineage>
        <taxon>Eukaryota</taxon>
        <taxon>Fungi</taxon>
        <taxon>Dikarya</taxon>
        <taxon>Ascomycota</taxon>
        <taxon>Pezizomycotina</taxon>
        <taxon>Sordariomycetes</taxon>
        <taxon>Hypocreomycetidae</taxon>
        <taxon>Hypocreales</taxon>
        <taxon>Clavicipitaceae</taxon>
        <taxon>Metarhizium</taxon>
    </lineage>
</organism>
<gene>
    <name evidence="6" type="ORF">H634G_05394</name>
</gene>
<dbReference type="SUPFAM" id="SSF53335">
    <property type="entry name" value="S-adenosyl-L-methionine-dependent methyltransferases"/>
    <property type="match status" value="1"/>
</dbReference>
<keyword evidence="1" id="KW-0597">Phosphoprotein</keyword>
<dbReference type="STRING" id="1291518.A0A0D9NYS6"/>
<evidence type="ECO:0000256" key="2">
    <source>
        <dbReference type="ARBA" id="ARBA00022603"/>
    </source>
</evidence>
<dbReference type="AlphaFoldDB" id="A0A0D9NYS6"/>
<protein>
    <recommendedName>
        <fullName evidence="8">Thiol methyltransferase</fullName>
    </recommendedName>
</protein>
<dbReference type="InterPro" id="IPR008854">
    <property type="entry name" value="TPMT"/>
</dbReference>
<evidence type="ECO:0000256" key="4">
    <source>
        <dbReference type="ARBA" id="ARBA00022691"/>
    </source>
</evidence>
<evidence type="ECO:0000256" key="1">
    <source>
        <dbReference type="ARBA" id="ARBA00022553"/>
    </source>
</evidence>
<reference evidence="7" key="1">
    <citation type="journal article" date="2014" name="BMC Genomics">
        <title>The genome sequence of the biocontrol fungus Metarhizium anisopliae and comparative genomics of Metarhizium species.</title>
        <authorList>
            <person name="Pattemore J.A."/>
            <person name="Hane J.K."/>
            <person name="Williams A.H."/>
            <person name="Wilson B.A."/>
            <person name="Stodart B.J."/>
            <person name="Ash G.J."/>
        </authorList>
    </citation>
    <scope>NUCLEOTIDE SEQUENCE [LARGE SCALE GENOMIC DNA]</scope>
    <source>
        <strain evidence="7">BRIP 53293</strain>
    </source>
</reference>
<evidence type="ECO:0000313" key="6">
    <source>
        <dbReference type="EMBL" id="KJK79154.1"/>
    </source>
</evidence>
<dbReference type="GO" id="GO:0032259">
    <property type="term" value="P:methylation"/>
    <property type="evidence" value="ECO:0007669"/>
    <property type="project" value="UniProtKB-KW"/>
</dbReference>
<dbReference type="PROSITE" id="PS51585">
    <property type="entry name" value="SAM_MT_TPMT"/>
    <property type="match status" value="1"/>
</dbReference>
<evidence type="ECO:0008006" key="8">
    <source>
        <dbReference type="Google" id="ProtNLM"/>
    </source>
</evidence>
<dbReference type="GO" id="GO:0008757">
    <property type="term" value="F:S-adenosylmethionine-dependent methyltransferase activity"/>
    <property type="evidence" value="ECO:0007669"/>
    <property type="project" value="InterPro"/>
</dbReference>
<accession>A0A0D9NYS6</accession>